<keyword evidence="5 7" id="KW-1133">Transmembrane helix</keyword>
<feature type="transmembrane region" description="Helical" evidence="7">
    <location>
        <begin position="266"/>
        <end position="288"/>
    </location>
</feature>
<evidence type="ECO:0000256" key="2">
    <source>
        <dbReference type="ARBA" id="ARBA00022448"/>
    </source>
</evidence>
<dbReference type="CDD" id="cd06261">
    <property type="entry name" value="TM_PBP2"/>
    <property type="match status" value="1"/>
</dbReference>
<dbReference type="AlphaFoldDB" id="A0A916X8U4"/>
<keyword evidence="2 7" id="KW-0813">Transport</keyword>
<name>A0A916X8U4_9HYPH</name>
<keyword evidence="4 7" id="KW-0812">Transmembrane</keyword>
<feature type="transmembrane region" description="Helical" evidence="7">
    <location>
        <begin position="12"/>
        <end position="32"/>
    </location>
</feature>
<dbReference type="InterPro" id="IPR045621">
    <property type="entry name" value="BPD_transp_1_N"/>
</dbReference>
<dbReference type="SUPFAM" id="SSF161098">
    <property type="entry name" value="MetI-like"/>
    <property type="match status" value="1"/>
</dbReference>
<dbReference type="GO" id="GO:0071916">
    <property type="term" value="F:dipeptide transmembrane transporter activity"/>
    <property type="evidence" value="ECO:0007669"/>
    <property type="project" value="TreeGrafter"/>
</dbReference>
<feature type="transmembrane region" description="Helical" evidence="7">
    <location>
        <begin position="308"/>
        <end position="334"/>
    </location>
</feature>
<feature type="domain" description="ABC transmembrane type-1" evidence="8">
    <location>
        <begin position="97"/>
        <end position="327"/>
    </location>
</feature>
<accession>A0A916X8U4</accession>
<dbReference type="EMBL" id="BMGG01000002">
    <property type="protein sequence ID" value="GGC52855.1"/>
    <property type="molecule type" value="Genomic_DNA"/>
</dbReference>
<evidence type="ECO:0000256" key="5">
    <source>
        <dbReference type="ARBA" id="ARBA00022989"/>
    </source>
</evidence>
<keyword evidence="3" id="KW-1003">Cell membrane</keyword>
<dbReference type="PANTHER" id="PTHR43163:SF6">
    <property type="entry name" value="DIPEPTIDE TRANSPORT SYSTEM PERMEASE PROTEIN DPPB-RELATED"/>
    <property type="match status" value="1"/>
</dbReference>
<dbReference type="Pfam" id="PF00528">
    <property type="entry name" value="BPD_transp_1"/>
    <property type="match status" value="1"/>
</dbReference>
<dbReference type="RefSeq" id="WP_188608050.1">
    <property type="nucleotide sequence ID" value="NZ_BMGG01000002.1"/>
</dbReference>
<gene>
    <name evidence="9" type="ORF">GCM10010994_09950</name>
</gene>
<dbReference type="PROSITE" id="PS50928">
    <property type="entry name" value="ABC_TM1"/>
    <property type="match status" value="1"/>
</dbReference>
<dbReference type="PANTHER" id="PTHR43163">
    <property type="entry name" value="DIPEPTIDE TRANSPORT SYSTEM PERMEASE PROTEIN DPPB-RELATED"/>
    <property type="match status" value="1"/>
</dbReference>
<dbReference type="Proteomes" id="UP000637002">
    <property type="component" value="Unassembled WGS sequence"/>
</dbReference>
<dbReference type="InterPro" id="IPR000515">
    <property type="entry name" value="MetI-like"/>
</dbReference>
<feature type="transmembrane region" description="Helical" evidence="7">
    <location>
        <begin position="103"/>
        <end position="127"/>
    </location>
</feature>
<dbReference type="Gene3D" id="1.10.3720.10">
    <property type="entry name" value="MetI-like"/>
    <property type="match status" value="1"/>
</dbReference>
<evidence type="ECO:0000313" key="9">
    <source>
        <dbReference type="EMBL" id="GGC52855.1"/>
    </source>
</evidence>
<evidence type="ECO:0000256" key="6">
    <source>
        <dbReference type="ARBA" id="ARBA00023136"/>
    </source>
</evidence>
<comment type="caution">
    <text evidence="9">The sequence shown here is derived from an EMBL/GenBank/DDBJ whole genome shotgun (WGS) entry which is preliminary data.</text>
</comment>
<evidence type="ECO:0000313" key="10">
    <source>
        <dbReference type="Proteomes" id="UP000637002"/>
    </source>
</evidence>
<reference evidence="9" key="1">
    <citation type="journal article" date="2014" name="Int. J. Syst. Evol. Microbiol.">
        <title>Complete genome sequence of Corynebacterium casei LMG S-19264T (=DSM 44701T), isolated from a smear-ripened cheese.</title>
        <authorList>
            <consortium name="US DOE Joint Genome Institute (JGI-PGF)"/>
            <person name="Walter F."/>
            <person name="Albersmeier A."/>
            <person name="Kalinowski J."/>
            <person name="Ruckert C."/>
        </authorList>
    </citation>
    <scope>NUCLEOTIDE SEQUENCE</scope>
    <source>
        <strain evidence="9">CGMCC 1.12919</strain>
    </source>
</reference>
<dbReference type="InterPro" id="IPR035906">
    <property type="entry name" value="MetI-like_sf"/>
</dbReference>
<evidence type="ECO:0000256" key="4">
    <source>
        <dbReference type="ARBA" id="ARBA00022692"/>
    </source>
</evidence>
<evidence type="ECO:0000256" key="1">
    <source>
        <dbReference type="ARBA" id="ARBA00004651"/>
    </source>
</evidence>
<dbReference type="GO" id="GO:0005886">
    <property type="term" value="C:plasma membrane"/>
    <property type="evidence" value="ECO:0007669"/>
    <property type="project" value="UniProtKB-SubCell"/>
</dbReference>
<sequence length="344" mass="36808">MRSLIYIGRRLLLLVPQLLLISIATFVLIRALPGDPARLELGPLAPQEGVDQLRRQLRLDQPLPQQYLAYVERLAQGNLGRSWVGSTEVSADLAVRLPATLELIIGGMLLVAVVLVPLAMVSAMPGGGIAGQLARKVSFGYGLLAGALPDFWLGLVLIFVFFSLLGWAPGPEGRLGILDVSPDHVTGMYTVDALIAGDLATFWSALAHLALPCITLAFVYGAPVFKMVRSSLESALKADYTLYARAVGLRPTTVLRYAMRNAAPPSIVMAGVVSGYLLGGAVLIETVFNLNGLGQYAVQAVTTADYAPIQAFVLISAVFTMLVYLLVDLAYFALDPRVSRGATR</sequence>
<feature type="transmembrane region" description="Helical" evidence="7">
    <location>
        <begin position="139"/>
        <end position="165"/>
    </location>
</feature>
<comment type="similarity">
    <text evidence="7">Belongs to the binding-protein-dependent transport system permease family.</text>
</comment>
<dbReference type="Pfam" id="PF19300">
    <property type="entry name" value="BPD_transp_1_N"/>
    <property type="match status" value="1"/>
</dbReference>
<organism evidence="9 10">
    <name type="scientific">Chelatococcus reniformis</name>
    <dbReference type="NCBI Taxonomy" id="1494448"/>
    <lineage>
        <taxon>Bacteria</taxon>
        <taxon>Pseudomonadati</taxon>
        <taxon>Pseudomonadota</taxon>
        <taxon>Alphaproteobacteria</taxon>
        <taxon>Hyphomicrobiales</taxon>
        <taxon>Chelatococcaceae</taxon>
        <taxon>Chelatococcus</taxon>
    </lineage>
</organism>
<reference evidence="9" key="2">
    <citation type="submission" date="2020-09" db="EMBL/GenBank/DDBJ databases">
        <authorList>
            <person name="Sun Q."/>
            <person name="Zhou Y."/>
        </authorList>
    </citation>
    <scope>NUCLEOTIDE SEQUENCE</scope>
    <source>
        <strain evidence="9">CGMCC 1.12919</strain>
    </source>
</reference>
<evidence type="ECO:0000256" key="3">
    <source>
        <dbReference type="ARBA" id="ARBA00022475"/>
    </source>
</evidence>
<comment type="subcellular location">
    <subcellularLocation>
        <location evidence="1 7">Cell membrane</location>
        <topology evidence="1 7">Multi-pass membrane protein</topology>
    </subcellularLocation>
</comment>
<proteinExistence type="inferred from homology"/>
<protein>
    <submittedName>
        <fullName evidence="9">ABC transporter permease</fullName>
    </submittedName>
</protein>
<keyword evidence="10" id="KW-1185">Reference proteome</keyword>
<evidence type="ECO:0000256" key="7">
    <source>
        <dbReference type="RuleBase" id="RU363032"/>
    </source>
</evidence>
<keyword evidence="6 7" id="KW-0472">Membrane</keyword>
<evidence type="ECO:0000259" key="8">
    <source>
        <dbReference type="PROSITE" id="PS50928"/>
    </source>
</evidence>
<feature type="transmembrane region" description="Helical" evidence="7">
    <location>
        <begin position="202"/>
        <end position="222"/>
    </location>
</feature>